<dbReference type="Gene3D" id="2.40.10.220">
    <property type="entry name" value="predicted glycosyltransferase like domains"/>
    <property type="match status" value="1"/>
</dbReference>
<protein>
    <submittedName>
        <fullName evidence="7">Hemolysin D</fullName>
    </submittedName>
</protein>
<dbReference type="InterPro" id="IPR009875">
    <property type="entry name" value="PilZ_domain"/>
</dbReference>
<keyword evidence="2" id="KW-0472">Membrane</keyword>
<keyword evidence="10" id="KW-1185">Reference proteome</keyword>
<name>A0A6J4EA23_9PSED</name>
<dbReference type="GO" id="GO:0030313">
    <property type="term" value="C:cell envelope"/>
    <property type="evidence" value="ECO:0007669"/>
    <property type="project" value="UniProtKB-SubCell"/>
</dbReference>
<dbReference type="RefSeq" id="WP_111260088.1">
    <property type="nucleotide sequence ID" value="NZ_AP023189.1"/>
</dbReference>
<accession>A0A6J4EA23</accession>
<dbReference type="AlphaFoldDB" id="A0A6J4EA23"/>
<dbReference type="Pfam" id="PF25891">
    <property type="entry name" value="Hl_ALG44"/>
    <property type="match status" value="1"/>
</dbReference>
<sequence>MNTAVNVNVVHESEAQRQHARVKIPAKIRYLANNERVEHRLLDLSAGGFSFQTGPKHRAQVGDYHQGRMLFQLDSLTLGLDVEFQVRTVDLDSGRAGCQFHSLKPRDIATLRYLISAHLSGEVISAGDMLNTLQRENFTKPRKNGGNGGGMGVFGRLKAVTFSAGLFIVGLAAFGFIFKSLYGLYFVTHAESGMVAVPSMQVTMPREGTVQSLIGGEGTTVDKGAPIASFSATMLEMLKGHLTDDQLTPANVEELFGKQMKGTLTSPCNCKVARQLVADGQFAGKGDVIFELVPQDFEATVSARFPYRNFAQAKPGASVTFQVAGEDSPRHGKIISSSLIDSGLSSDIRVVIQPDQTLDSKLAGQPVEVSIDRGPSFDWMIDRALAAGF</sequence>
<keyword evidence="2" id="KW-1133">Transmembrane helix</keyword>
<dbReference type="EMBL" id="BQKM01000001">
    <property type="protein sequence ID" value="GJN50441.1"/>
    <property type="molecule type" value="Genomic_DNA"/>
</dbReference>
<dbReference type="GO" id="GO:0035438">
    <property type="term" value="F:cyclic-di-GMP binding"/>
    <property type="evidence" value="ECO:0007669"/>
    <property type="project" value="InterPro"/>
</dbReference>
<feature type="domain" description="ALG44 helical loop" evidence="4">
    <location>
        <begin position="233"/>
        <end position="259"/>
    </location>
</feature>
<dbReference type="Proteomes" id="UP000509383">
    <property type="component" value="Chromosome"/>
</dbReference>
<dbReference type="EMBL" id="AP023189">
    <property type="protein sequence ID" value="BCG26823.1"/>
    <property type="molecule type" value="Genomic_DNA"/>
</dbReference>
<evidence type="ECO:0000256" key="2">
    <source>
        <dbReference type="SAM" id="Phobius"/>
    </source>
</evidence>
<keyword evidence="2" id="KW-0812">Transmembrane</keyword>
<evidence type="ECO:0000313" key="10">
    <source>
        <dbReference type="Proteomes" id="UP001054892"/>
    </source>
</evidence>
<feature type="domain" description="ALG44 barrel-sandwich hybrid" evidence="5">
    <location>
        <begin position="200"/>
        <end position="296"/>
    </location>
</feature>
<feature type="domain" description="ALG44 beta-barrel" evidence="6">
    <location>
        <begin position="299"/>
        <end position="377"/>
    </location>
</feature>
<evidence type="ECO:0000313" key="8">
    <source>
        <dbReference type="EMBL" id="GJN50441.1"/>
    </source>
</evidence>
<dbReference type="PANTHER" id="PTHR30386">
    <property type="entry name" value="MEMBRANE FUSION SUBUNIT OF EMRAB-TOLC MULTIDRUG EFFLUX PUMP"/>
    <property type="match status" value="1"/>
</dbReference>
<evidence type="ECO:0000259" key="4">
    <source>
        <dbReference type="Pfam" id="PF25891"/>
    </source>
</evidence>
<dbReference type="Pfam" id="PF25965">
    <property type="entry name" value="Beta-barrel_ALG44"/>
    <property type="match status" value="1"/>
</dbReference>
<evidence type="ECO:0000259" key="6">
    <source>
        <dbReference type="Pfam" id="PF25965"/>
    </source>
</evidence>
<dbReference type="PANTHER" id="PTHR30386:SF19">
    <property type="entry name" value="MULTIDRUG EXPORT PROTEIN EMRA-RELATED"/>
    <property type="match status" value="1"/>
</dbReference>
<dbReference type="SUPFAM" id="SSF141371">
    <property type="entry name" value="PilZ domain-like"/>
    <property type="match status" value="1"/>
</dbReference>
<feature type="domain" description="PilZ" evidence="3">
    <location>
        <begin position="16"/>
        <end position="115"/>
    </location>
</feature>
<dbReference type="Pfam" id="PF07238">
    <property type="entry name" value="PilZ"/>
    <property type="match status" value="1"/>
</dbReference>
<evidence type="ECO:0000259" key="3">
    <source>
        <dbReference type="Pfam" id="PF07238"/>
    </source>
</evidence>
<feature type="transmembrane region" description="Helical" evidence="2">
    <location>
        <begin position="159"/>
        <end position="178"/>
    </location>
</feature>
<dbReference type="InterPro" id="IPR058833">
    <property type="entry name" value="Hl_ALG44"/>
</dbReference>
<reference evidence="7 9" key="1">
    <citation type="submission" date="2020-05" db="EMBL/GenBank/DDBJ databases">
        <title>Characterization of novel class B3 metallo-beta-lactamase from novel Pseudomonas species.</title>
        <authorList>
            <person name="Yamada K."/>
            <person name="Aoki K."/>
            <person name="Ishii Y."/>
        </authorList>
    </citation>
    <scope>NUCLEOTIDE SEQUENCE [LARGE SCALE GENOMIC DNA]</scope>
    <source>
        <strain evidence="7 9">TUM18999</strain>
        <strain evidence="8 10">TUM20286</strain>
    </source>
</reference>
<dbReference type="Pfam" id="PF25964">
    <property type="entry name" value="BSH_ALG44"/>
    <property type="match status" value="1"/>
</dbReference>
<proteinExistence type="predicted"/>
<dbReference type="Proteomes" id="UP001054892">
    <property type="component" value="Unassembled WGS sequence"/>
</dbReference>
<evidence type="ECO:0000313" key="7">
    <source>
        <dbReference type="EMBL" id="BCG26823.1"/>
    </source>
</evidence>
<evidence type="ECO:0000259" key="5">
    <source>
        <dbReference type="Pfam" id="PF25964"/>
    </source>
</evidence>
<dbReference type="InterPro" id="IPR050739">
    <property type="entry name" value="MFP"/>
</dbReference>
<comment type="subcellular location">
    <subcellularLocation>
        <location evidence="1">Cell envelope</location>
    </subcellularLocation>
</comment>
<dbReference type="KEGG" id="ptw:TUM18999_50140"/>
<organism evidence="7 9">
    <name type="scientific">Pseudomonas tohonis</name>
    <dbReference type="NCBI Taxonomy" id="2725477"/>
    <lineage>
        <taxon>Bacteria</taxon>
        <taxon>Pseudomonadati</taxon>
        <taxon>Pseudomonadota</taxon>
        <taxon>Gammaproteobacteria</taxon>
        <taxon>Pseudomonadales</taxon>
        <taxon>Pseudomonadaceae</taxon>
        <taxon>Pseudomonas</taxon>
    </lineage>
</organism>
<evidence type="ECO:0000256" key="1">
    <source>
        <dbReference type="ARBA" id="ARBA00004196"/>
    </source>
</evidence>
<dbReference type="InterPro" id="IPR058834">
    <property type="entry name" value="Beta-barrel_ALG44"/>
</dbReference>
<evidence type="ECO:0000313" key="9">
    <source>
        <dbReference type="Proteomes" id="UP000509383"/>
    </source>
</evidence>
<dbReference type="InterPro" id="IPR058835">
    <property type="entry name" value="BSH_ALG44"/>
</dbReference>
<gene>
    <name evidence="7" type="ORF">TUM18999_50140</name>
    <name evidence="8" type="ORF">TUM20286_01930</name>
</gene>